<reference evidence="5 6" key="1">
    <citation type="submission" date="2016-01" db="EMBL/GenBank/DDBJ databases">
        <title>Draft Genome Sequences of Seven Thermophilic Sporeformers Isolated from Foods.</title>
        <authorList>
            <person name="Berendsen E.M."/>
            <person name="Wells-Bennik M.H."/>
            <person name="Krawcyk A.O."/>
            <person name="De Jong A."/>
            <person name="Holsappel S."/>
            <person name="Eijlander R.T."/>
            <person name="Kuipers O.P."/>
        </authorList>
    </citation>
    <scope>NUCLEOTIDE SEQUENCE [LARGE SCALE GENOMIC DNA]</scope>
    <source>
        <strain evidence="5 6">B4119</strain>
    </source>
</reference>
<dbReference type="Pfam" id="PF02784">
    <property type="entry name" value="Orn_Arg_deC_N"/>
    <property type="match status" value="1"/>
</dbReference>
<dbReference type="PRINTS" id="PR01179">
    <property type="entry name" value="ODADCRBXLASE"/>
</dbReference>
<keyword evidence="2 3" id="KW-0663">Pyridoxal phosphate</keyword>
<dbReference type="eggNOG" id="COG0019">
    <property type="taxonomic scope" value="Bacteria"/>
</dbReference>
<dbReference type="InterPro" id="IPR009006">
    <property type="entry name" value="Ala_racemase/Decarboxylase_C"/>
</dbReference>
<dbReference type="Proteomes" id="UP000075455">
    <property type="component" value="Unassembled WGS sequence"/>
</dbReference>
<dbReference type="PANTHER" id="PTHR43727">
    <property type="entry name" value="DIAMINOPIMELATE DECARBOXYLASE"/>
    <property type="match status" value="1"/>
</dbReference>
<evidence type="ECO:0000259" key="4">
    <source>
        <dbReference type="Pfam" id="PF02784"/>
    </source>
</evidence>
<organism evidence="5 6">
    <name type="scientific">Saccharococcus caldoxylosilyticus</name>
    <dbReference type="NCBI Taxonomy" id="81408"/>
    <lineage>
        <taxon>Bacteria</taxon>
        <taxon>Bacillati</taxon>
        <taxon>Bacillota</taxon>
        <taxon>Bacilli</taxon>
        <taxon>Bacillales</taxon>
        <taxon>Anoxybacillaceae</taxon>
        <taxon>Saccharococcus</taxon>
    </lineage>
</organism>
<dbReference type="CDD" id="cd06843">
    <property type="entry name" value="PLPDE_III_PvsE_like"/>
    <property type="match status" value="1"/>
</dbReference>
<dbReference type="InterPro" id="IPR002433">
    <property type="entry name" value="Orn_de-COase"/>
</dbReference>
<proteinExistence type="predicted"/>
<dbReference type="Gene3D" id="2.40.37.10">
    <property type="entry name" value="Lyase, Ornithine Decarboxylase, Chain A, domain 1"/>
    <property type="match status" value="1"/>
</dbReference>
<evidence type="ECO:0000256" key="1">
    <source>
        <dbReference type="ARBA" id="ARBA00001933"/>
    </source>
</evidence>
<dbReference type="InterPro" id="IPR022644">
    <property type="entry name" value="De-COase2_N"/>
</dbReference>
<evidence type="ECO:0000256" key="2">
    <source>
        <dbReference type="ARBA" id="ARBA00022898"/>
    </source>
</evidence>
<evidence type="ECO:0000313" key="5">
    <source>
        <dbReference type="EMBL" id="KYD18540.1"/>
    </source>
</evidence>
<feature type="active site" description="Proton donor" evidence="3">
    <location>
        <position position="300"/>
    </location>
</feature>
<sequence>MFYAMKANSETSILKAVYPLVSGFEVASLGEIKKARAISPTVPIIFGGPGKTDDEIKGAITHQVQLIHVESIQELQRIAWMAEQLKTTVSILLRVNLIGPFPSATLHMAGIPTQFGIAEDQMDDAIRFALSRSSLKLMGFHFHSVSNQLDANSHLQLIRLYIQKVKQWKKRYNLSISYVNAGGGIGVNYENLAQQFDWNTFTNRLKELLEKENFQDTKLIFECGRFLTASCGYYAVEVLDIKENHGKTFVVVRGGTQHFRLPVSWQHNHPFEIIPIEKWTYPFPRKGVQQTNITIVGQLCTPKDVFAKDVFVHHLRIGDIILFRYTGAYGWAISHHDFLSHPHPKHIYLDT</sequence>
<evidence type="ECO:0000313" key="6">
    <source>
        <dbReference type="Proteomes" id="UP000075455"/>
    </source>
</evidence>
<comment type="cofactor">
    <cofactor evidence="1 3">
        <name>pyridoxal 5'-phosphate</name>
        <dbReference type="ChEBI" id="CHEBI:597326"/>
    </cofactor>
</comment>
<dbReference type="PRINTS" id="PR01182">
    <property type="entry name" value="ORNDCRBXLASE"/>
</dbReference>
<evidence type="ECO:0000256" key="3">
    <source>
        <dbReference type="PIRSR" id="PIRSR600183-50"/>
    </source>
</evidence>
<gene>
    <name evidence="5" type="ORF">B4119_4067</name>
</gene>
<dbReference type="PANTHER" id="PTHR43727:SF2">
    <property type="entry name" value="GROUP IV DECARBOXYLASE"/>
    <property type="match status" value="1"/>
</dbReference>
<protein>
    <recommendedName>
        <fullName evidence="4">Orn/DAP/Arg decarboxylase 2 N-terminal domain-containing protein</fullName>
    </recommendedName>
</protein>
<feature type="domain" description="Orn/DAP/Arg decarboxylase 2 N-terminal" evidence="4">
    <location>
        <begin position="2"/>
        <end position="229"/>
    </location>
</feature>
<dbReference type="GO" id="GO:0008836">
    <property type="term" value="F:diaminopimelate decarboxylase activity"/>
    <property type="evidence" value="ECO:0007669"/>
    <property type="project" value="TreeGrafter"/>
</dbReference>
<comment type="caution">
    <text evidence="5">The sequence shown here is derived from an EMBL/GenBank/DDBJ whole genome shotgun (WGS) entry which is preliminary data.</text>
</comment>
<dbReference type="PATRIC" id="fig|81408.3.peg.2169"/>
<dbReference type="STRING" id="81408.B4119_4067"/>
<dbReference type="GO" id="GO:0009089">
    <property type="term" value="P:lysine biosynthetic process via diaminopimelate"/>
    <property type="evidence" value="ECO:0007669"/>
    <property type="project" value="TreeGrafter"/>
</dbReference>
<dbReference type="AlphaFoldDB" id="A0A150M1T1"/>
<dbReference type="SUPFAM" id="SSF51419">
    <property type="entry name" value="PLP-binding barrel"/>
    <property type="match status" value="1"/>
</dbReference>
<dbReference type="InterPro" id="IPR000183">
    <property type="entry name" value="Orn/DAP/Arg_de-COase"/>
</dbReference>
<dbReference type="InterPro" id="IPR029066">
    <property type="entry name" value="PLP-binding_barrel"/>
</dbReference>
<name>A0A150M1T1_9BACL</name>
<dbReference type="Gene3D" id="3.20.20.10">
    <property type="entry name" value="Alanine racemase"/>
    <property type="match status" value="1"/>
</dbReference>
<feature type="modified residue" description="N6-(pyridoxal phosphate)lysine" evidence="3">
    <location>
        <position position="6"/>
    </location>
</feature>
<accession>A0A150M1T1</accession>
<dbReference type="EMBL" id="LQYS01000020">
    <property type="protein sequence ID" value="KYD18540.1"/>
    <property type="molecule type" value="Genomic_DNA"/>
</dbReference>
<dbReference type="SUPFAM" id="SSF50621">
    <property type="entry name" value="Alanine racemase C-terminal domain-like"/>
    <property type="match status" value="1"/>
</dbReference>
<dbReference type="GO" id="GO:0006596">
    <property type="term" value="P:polyamine biosynthetic process"/>
    <property type="evidence" value="ECO:0007669"/>
    <property type="project" value="InterPro"/>
</dbReference>